<keyword evidence="8" id="KW-0443">Lipid metabolism</keyword>
<evidence type="ECO:0000256" key="14">
    <source>
        <dbReference type="PROSITE-ProRule" id="PRU00409"/>
    </source>
</evidence>
<evidence type="ECO:0000256" key="12">
    <source>
        <dbReference type="ARBA" id="ARBA00048065"/>
    </source>
</evidence>
<evidence type="ECO:0000256" key="1">
    <source>
        <dbReference type="ARBA" id="ARBA00001953"/>
    </source>
</evidence>
<dbReference type="Gene3D" id="3.30.1490.20">
    <property type="entry name" value="ATP-grasp fold, A domain"/>
    <property type="match status" value="1"/>
</dbReference>
<dbReference type="Gene3D" id="3.90.1770.10">
    <property type="entry name" value="PreATP-grasp domain"/>
    <property type="match status" value="1"/>
</dbReference>
<dbReference type="InterPro" id="IPR034733">
    <property type="entry name" value="AcCoA_carboxyl_beta"/>
</dbReference>
<evidence type="ECO:0000256" key="8">
    <source>
        <dbReference type="ARBA" id="ARBA00023098"/>
    </source>
</evidence>
<evidence type="ECO:0000259" key="16">
    <source>
        <dbReference type="PROSITE" id="PS50975"/>
    </source>
</evidence>
<dbReference type="InterPro" id="IPR011054">
    <property type="entry name" value="Rudment_hybrid_motif"/>
</dbReference>
<feature type="domain" description="CoA carboxyltransferase C-terminal" evidence="19">
    <location>
        <begin position="1696"/>
        <end position="2010"/>
    </location>
</feature>
<evidence type="ECO:0000259" key="17">
    <source>
        <dbReference type="PROSITE" id="PS50979"/>
    </source>
</evidence>
<sequence length="2085" mass="232702">MEGLAFGFTAAASGRDLLKPTSGFRMTGRWPASSLSRRGSRVIMVTSVPVSVESSLSSTGKDPVSDYVESRKGGKVIRRILIANNGMAATKAILSIRKWAYTELGDDRAIEFIAMATPEDLNANAEFIRLADAFVEVPGGTNRNNYANVNLIVDTALAQNVDAVWPGWGHASENPKLPNTLKENGIKFIGPPGPVMSVLGDKIAANILAQTAEVPSIPWSGTGLTAELQEDGTIPDETFNKACVTTEEEAIEASKGIGFPIMIKASEGGGGKGIRMVANEDELRANFTQVQNEVPGSPIFMMQLCKNARHLEVQIVGDEHGNTVALNGRDCSTQRRFQKIFEEGPPVIAKRETFREMEKAAQRLTHSIGYVGAGTVEYLYNAESDTYCFLELNPRLQVEHPVTEGLTGVNLPATQLQIAMGIPLYNIPDLREFFGQDRYGLSEIDFFKTEYTEIDRHVIAARITAENPDDGFKPTSGRIERVRFQSSPNVWGYFSVGARGGIHEFADSQFGHIFATGSTRNEARKALVLALKEVEARGDIRNPVDYLVQLLETDSFKNNDIDTSWLDKLIKEKTVNVEPDTEQVVLAAVIYRAFSYVQRVLKKFEASLEKGQTASAVEIAGINRFPIDIAYKGVKYNFGVVRAGPERLVLTIGKQQIETSVREQPDGSLLATYGGVARNVNGLEEPLGLRITLDGQTVLIPNVFDPSELRSDVNGKVVRFLKEDGDDIQQGEPYVEVESMKMIMQLSAAESGKFTGKLSAGSVIKTGDMLGSLQLKDASKVKKIVPFEGEFDESWSKYSTKRAPKDDLMLVMDGYDQDFDESVQRLFKTQNIEEAGDDINQLMTKYVEVEEIFSGKPFDQALSGLITARKDDLKPVRQITISHLQKGRSILVRSLIRQLFTYHETYTSFQCPTALENTLHRLTALSGKELSKVSAAAKELLIEFRVPNNEARLALLRTFITQDKPIKELARSRQLSLSVDLLCELFFDKDESVRKAAMEVYSRRVSFLHKVQDFKISEGSDGQTLATFQFNYMDYVDENAEPVERLGALTTIPLFSQLEGGLDNSLDNFQKELGSRKEPDALSNLLTLTIEKMDSEVSDDEIIPKLEGILRQRQALMRELGIRTVTLIILQQETARPRYYTFEECLNYGENDLRRNMRSTAYYILELKSLLSGYEIKRLPAVSRNAQLWLGTEAVDSDVSVSRPRSQRVFFRGFSLSDVTIDGVAEKILMTAMDELERALILPDVAATASSSIFLHFIVPFTSTTTDLIFKLRNLFRNLIPKHSERLLKYKVDEIDVKIRANFENDKAVPIRLVASSSTGEWLKPEVYLEDNDPVTGVTESFRSFEQLETGSMTVSPYLSSNILQMKRASARRVGSTYVYDFIGLFEMSVKKSWQQFPGLEMPEDSILEAEELVLNFETDQLELVKRPPGANDVGMVAWLLKLKTPEYPEGREVVVVANDVTFQAGSFGVREDDVFFKASEFARERGIPRVYLACNSGARIGLDSKLKSKFKVQFKDDSKPSLGFEYLYLTDEDYQEMKPDEANAHAMTVDGETRWVFDDIIGSVHGIGVENLRGSGKIAGETSRAYDDVFTLSYVTGRTVGIGAYLVRLGQRTIQMSNGPIILTGYVALNKLLGKDVYTTQDQLGGPQIMSPNGVSHLVVSSDQEGVEEILRWLSVVPKTKSSIAPMLAPELVDPVDREIDFVPTKTPYDPRHMLAGVEGDDGTFLSGFFDKGTFKEYLPHWGKSVVVGRARLGGIPFGVISIETRSVDRRIPADPGNEESREVVEAQAGQVWFPDSAYKTAQALEDFNRGENLPVMIFANWRGFSGGTRDMFGEILKYGSMIVDALRNYKQPVFIYLPPNAELRGGAWVVVDPTINEEMMEMYADVESRGGILEPPGICEVKFRDKEQKQTMHRLDDELIRLDAQLKSTDSAGEREQINEQIANREKQLAPVYLQIAHEFADLHDRAGRMKAKGVISDALSWKSSRKFFYWRAKRRILEHSARKDLQVANTCLSWLETETLVKSVCPAEWSDNTAVATWFEENPEALALLISQQTLVCAQNLLKAKLEKLSPEQQEALKKSIC</sequence>
<dbReference type="Pfam" id="PF21385">
    <property type="entry name" value="ACCA_BT"/>
    <property type="match status" value="1"/>
</dbReference>
<dbReference type="SUPFAM" id="SSF52440">
    <property type="entry name" value="PreATP-grasp domain"/>
    <property type="match status" value="1"/>
</dbReference>
<evidence type="ECO:0000313" key="21">
    <source>
        <dbReference type="Proteomes" id="UP001157974"/>
    </source>
</evidence>
<dbReference type="Gene3D" id="3.30.470.20">
    <property type="entry name" value="ATP-grasp fold, B domain"/>
    <property type="match status" value="1"/>
</dbReference>
<comment type="caution">
    <text evidence="20">The sequence shown here is derived from an EMBL/GenBank/DDBJ whole genome shotgun (WGS) entry which is preliminary data.</text>
</comment>
<dbReference type="SUPFAM" id="SSF52096">
    <property type="entry name" value="ClpP/crotonase"/>
    <property type="match status" value="2"/>
</dbReference>
<dbReference type="PROSITE" id="PS00866">
    <property type="entry name" value="CPSASE_1"/>
    <property type="match status" value="1"/>
</dbReference>
<dbReference type="PROSITE" id="PS50980">
    <property type="entry name" value="COA_CT_NTER"/>
    <property type="match status" value="1"/>
</dbReference>
<dbReference type="SUPFAM" id="SSF51246">
    <property type="entry name" value="Rudiment single hybrid motif"/>
    <property type="match status" value="1"/>
</dbReference>
<dbReference type="InterPro" id="IPR049076">
    <property type="entry name" value="ACCA"/>
</dbReference>
<keyword evidence="21" id="KW-1185">Reference proteome</keyword>
<protein>
    <recommendedName>
        <fullName evidence="22">Acetyl-CoA carboxylase</fullName>
    </recommendedName>
</protein>
<dbReference type="GO" id="GO:0003989">
    <property type="term" value="F:acetyl-CoA carboxylase activity"/>
    <property type="evidence" value="ECO:0007669"/>
    <property type="project" value="UniProtKB-EC"/>
</dbReference>
<feature type="domain" description="Lipoyl-binding" evidence="15">
    <location>
        <begin position="700"/>
        <end position="774"/>
    </location>
</feature>
<comment type="catalytic activity">
    <reaction evidence="13">
        <text>N(6)-biotinyl-L-lysyl-[protein] + hydrogencarbonate + ATP = N(6)-carboxybiotinyl-L-lysyl-[protein] + ADP + phosphate + H(+)</text>
        <dbReference type="Rhea" id="RHEA:13501"/>
        <dbReference type="Rhea" id="RHEA-COMP:10505"/>
        <dbReference type="Rhea" id="RHEA-COMP:10506"/>
        <dbReference type="ChEBI" id="CHEBI:15378"/>
        <dbReference type="ChEBI" id="CHEBI:17544"/>
        <dbReference type="ChEBI" id="CHEBI:30616"/>
        <dbReference type="ChEBI" id="CHEBI:43474"/>
        <dbReference type="ChEBI" id="CHEBI:83144"/>
        <dbReference type="ChEBI" id="CHEBI:83145"/>
        <dbReference type="ChEBI" id="CHEBI:456216"/>
        <dbReference type="EC" id="6.3.4.14"/>
    </reaction>
</comment>
<evidence type="ECO:0000256" key="4">
    <source>
        <dbReference type="ARBA" id="ARBA00022598"/>
    </source>
</evidence>
<dbReference type="FunFam" id="2.40.50.100:FF:000005">
    <property type="entry name" value="Acetyl-CoA carboxylase 1"/>
    <property type="match status" value="1"/>
</dbReference>
<dbReference type="Pfam" id="PF01039">
    <property type="entry name" value="Carboxyl_trans"/>
    <property type="match status" value="1"/>
</dbReference>
<keyword evidence="11" id="KW-0511">Multifunctional enzyme</keyword>
<keyword evidence="6" id="KW-0276">Fatty acid metabolism</keyword>
<dbReference type="InterPro" id="IPR000089">
    <property type="entry name" value="Biotin_lipoyl"/>
</dbReference>
<dbReference type="InterPro" id="IPR005479">
    <property type="entry name" value="CPAse_ATP-bd"/>
</dbReference>
<keyword evidence="3" id="KW-0444">Lipid biosynthesis</keyword>
<dbReference type="Gene3D" id="2.40.460.10">
    <property type="entry name" value="Biotin dependent carboxylase carboxyltransferase"/>
    <property type="match status" value="1"/>
</dbReference>
<dbReference type="InterPro" id="IPR049074">
    <property type="entry name" value="ACCA_BT"/>
</dbReference>
<dbReference type="PANTHER" id="PTHR45728:SF3">
    <property type="entry name" value="ACETYL-COA CARBOXYLASE"/>
    <property type="match status" value="1"/>
</dbReference>
<dbReference type="Pfam" id="PF00289">
    <property type="entry name" value="Biotin_carb_N"/>
    <property type="match status" value="1"/>
</dbReference>
<evidence type="ECO:0000313" key="20">
    <source>
        <dbReference type="EMBL" id="KAJ8902898.1"/>
    </source>
</evidence>
<evidence type="ECO:0000256" key="13">
    <source>
        <dbReference type="ARBA" id="ARBA00048600"/>
    </source>
</evidence>
<feature type="domain" description="Biotin carboxylation" evidence="17">
    <location>
        <begin position="76"/>
        <end position="571"/>
    </location>
</feature>
<reference evidence="20 21" key="1">
    <citation type="journal article" date="2023" name="Nat. Commun.">
        <title>Origin of minicircular mitochondrial genomes in red algae.</title>
        <authorList>
            <person name="Lee Y."/>
            <person name="Cho C.H."/>
            <person name="Lee Y.M."/>
            <person name="Park S.I."/>
            <person name="Yang J.H."/>
            <person name="West J.A."/>
            <person name="Bhattacharya D."/>
            <person name="Yoon H.S."/>
        </authorList>
    </citation>
    <scope>NUCLEOTIDE SEQUENCE [LARGE SCALE GENOMIC DNA]</scope>
    <source>
        <strain evidence="20 21">CCMP1338</strain>
        <tissue evidence="20">Whole cell</tissue>
    </source>
</reference>
<dbReference type="Pfam" id="PF02786">
    <property type="entry name" value="CPSase_L_D2"/>
    <property type="match status" value="1"/>
</dbReference>
<dbReference type="PANTHER" id="PTHR45728">
    <property type="entry name" value="ACETYL-COA CARBOXYLASE, ISOFORM A"/>
    <property type="match status" value="1"/>
</dbReference>
<dbReference type="InterPro" id="IPR013537">
    <property type="entry name" value="AcCoA_COase_cen"/>
</dbReference>
<dbReference type="Gene3D" id="2.40.50.100">
    <property type="match status" value="1"/>
</dbReference>
<dbReference type="PROSITE" id="PS50968">
    <property type="entry name" value="BIOTINYL_LIPOYL"/>
    <property type="match status" value="1"/>
</dbReference>
<dbReference type="InterPro" id="IPR011053">
    <property type="entry name" value="Single_hybrid_motif"/>
</dbReference>
<name>A0AAV8UK33_9RHOD</name>
<proteinExistence type="predicted"/>
<evidence type="ECO:0000256" key="10">
    <source>
        <dbReference type="ARBA" id="ARBA00023267"/>
    </source>
</evidence>
<dbReference type="SUPFAM" id="SSF56059">
    <property type="entry name" value="Glutathione synthetase ATP-binding domain-like"/>
    <property type="match status" value="1"/>
</dbReference>
<dbReference type="Pfam" id="PF00364">
    <property type="entry name" value="Biotin_lipoyl"/>
    <property type="match status" value="1"/>
</dbReference>
<dbReference type="EMBL" id="JAMWBK010000008">
    <property type="protein sequence ID" value="KAJ8902898.1"/>
    <property type="molecule type" value="Genomic_DNA"/>
</dbReference>
<dbReference type="GO" id="GO:0006633">
    <property type="term" value="P:fatty acid biosynthetic process"/>
    <property type="evidence" value="ECO:0007669"/>
    <property type="project" value="UniProtKB-KW"/>
</dbReference>
<evidence type="ECO:0000256" key="7">
    <source>
        <dbReference type="ARBA" id="ARBA00022840"/>
    </source>
</evidence>
<evidence type="ECO:0000256" key="5">
    <source>
        <dbReference type="ARBA" id="ARBA00022741"/>
    </source>
</evidence>
<feature type="domain" description="ATP-grasp" evidence="16">
    <location>
        <begin position="226"/>
        <end position="420"/>
    </location>
</feature>
<gene>
    <name evidence="20" type="ORF">NDN08_006218</name>
</gene>
<dbReference type="SMART" id="SM00878">
    <property type="entry name" value="Biotin_carb_C"/>
    <property type="match status" value="1"/>
</dbReference>
<dbReference type="FunFam" id="3.30.1490.20:FF:000003">
    <property type="entry name" value="acetyl-CoA carboxylase isoform X1"/>
    <property type="match status" value="1"/>
</dbReference>
<dbReference type="InterPro" id="IPR011761">
    <property type="entry name" value="ATP-grasp"/>
</dbReference>
<dbReference type="InterPro" id="IPR011764">
    <property type="entry name" value="Biotin_carboxylation_dom"/>
</dbReference>
<dbReference type="GO" id="GO:0046872">
    <property type="term" value="F:metal ion binding"/>
    <property type="evidence" value="ECO:0007669"/>
    <property type="project" value="InterPro"/>
</dbReference>
<dbReference type="Gene3D" id="3.90.226.10">
    <property type="entry name" value="2-enoyl-CoA Hydratase, Chain A, domain 1"/>
    <property type="match status" value="2"/>
</dbReference>
<dbReference type="CDD" id="cd06850">
    <property type="entry name" value="biotinyl_domain"/>
    <property type="match status" value="1"/>
</dbReference>
<evidence type="ECO:0000259" key="18">
    <source>
        <dbReference type="PROSITE" id="PS50980"/>
    </source>
</evidence>
<evidence type="ECO:0000259" key="19">
    <source>
        <dbReference type="PROSITE" id="PS50989"/>
    </source>
</evidence>
<dbReference type="Pfam" id="PF02785">
    <property type="entry name" value="Biotin_carb_C"/>
    <property type="match status" value="1"/>
</dbReference>
<evidence type="ECO:0000256" key="9">
    <source>
        <dbReference type="ARBA" id="ARBA00023160"/>
    </source>
</evidence>
<dbReference type="InterPro" id="IPR013815">
    <property type="entry name" value="ATP_grasp_subdomain_1"/>
</dbReference>
<dbReference type="Proteomes" id="UP001157974">
    <property type="component" value="Unassembled WGS sequence"/>
</dbReference>
<evidence type="ECO:0000256" key="6">
    <source>
        <dbReference type="ARBA" id="ARBA00022832"/>
    </source>
</evidence>
<dbReference type="PROSITE" id="PS00867">
    <property type="entry name" value="CPSASE_2"/>
    <property type="match status" value="1"/>
</dbReference>
<keyword evidence="10" id="KW-0092">Biotin</keyword>
<dbReference type="Pfam" id="PF08326">
    <property type="entry name" value="ACC_central"/>
    <property type="match status" value="1"/>
</dbReference>
<comment type="catalytic activity">
    <reaction evidence="12">
        <text>hydrogencarbonate + acetyl-CoA + ATP = malonyl-CoA + ADP + phosphate + H(+)</text>
        <dbReference type="Rhea" id="RHEA:11308"/>
        <dbReference type="ChEBI" id="CHEBI:15378"/>
        <dbReference type="ChEBI" id="CHEBI:17544"/>
        <dbReference type="ChEBI" id="CHEBI:30616"/>
        <dbReference type="ChEBI" id="CHEBI:43474"/>
        <dbReference type="ChEBI" id="CHEBI:57288"/>
        <dbReference type="ChEBI" id="CHEBI:57384"/>
        <dbReference type="ChEBI" id="CHEBI:456216"/>
        <dbReference type="EC" id="6.4.1.2"/>
    </reaction>
</comment>
<dbReference type="SUPFAM" id="SSF51230">
    <property type="entry name" value="Single hybrid motif"/>
    <property type="match status" value="1"/>
</dbReference>
<dbReference type="GO" id="GO:0005524">
    <property type="term" value="F:ATP binding"/>
    <property type="evidence" value="ECO:0007669"/>
    <property type="project" value="UniProtKB-UniRule"/>
</dbReference>
<accession>A0AAV8UK33</accession>
<dbReference type="FunFam" id="3.40.50.20:FF:000005">
    <property type="entry name" value="acetyl-CoA carboxylase isoform X2"/>
    <property type="match status" value="1"/>
</dbReference>
<keyword evidence="4" id="KW-0436">Ligase</keyword>
<dbReference type="PROSITE" id="PS50975">
    <property type="entry name" value="ATP_GRASP"/>
    <property type="match status" value="1"/>
</dbReference>
<dbReference type="FunFam" id="3.90.226.10:FF:000010">
    <property type="entry name" value="acetyl-CoA carboxylase isoform X2"/>
    <property type="match status" value="1"/>
</dbReference>
<dbReference type="InterPro" id="IPR011763">
    <property type="entry name" value="COA_CT_C"/>
</dbReference>
<dbReference type="GO" id="GO:0004075">
    <property type="term" value="F:biotin carboxylase activity"/>
    <property type="evidence" value="ECO:0007669"/>
    <property type="project" value="UniProtKB-EC"/>
</dbReference>
<evidence type="ECO:0000256" key="2">
    <source>
        <dbReference type="ARBA" id="ARBA00004956"/>
    </source>
</evidence>
<comment type="cofactor">
    <cofactor evidence="1">
        <name>biotin</name>
        <dbReference type="ChEBI" id="CHEBI:57586"/>
    </cofactor>
</comment>
<dbReference type="PROSITE" id="PS50989">
    <property type="entry name" value="COA_CT_CTER"/>
    <property type="match status" value="1"/>
</dbReference>
<evidence type="ECO:0000259" key="15">
    <source>
        <dbReference type="PROSITE" id="PS50968"/>
    </source>
</evidence>
<organism evidence="20 21">
    <name type="scientific">Rhodosorus marinus</name>
    <dbReference type="NCBI Taxonomy" id="101924"/>
    <lineage>
        <taxon>Eukaryota</taxon>
        <taxon>Rhodophyta</taxon>
        <taxon>Stylonematophyceae</taxon>
        <taxon>Stylonematales</taxon>
        <taxon>Stylonemataceae</taxon>
        <taxon>Rhodosorus</taxon>
    </lineage>
</organism>
<dbReference type="InterPro" id="IPR029045">
    <property type="entry name" value="ClpP/crotonase-like_dom_sf"/>
</dbReference>
<evidence type="ECO:0000256" key="11">
    <source>
        <dbReference type="ARBA" id="ARBA00023268"/>
    </source>
</evidence>
<comment type="pathway">
    <text evidence="2">Lipid metabolism; malonyl-CoA biosynthesis; malonyl-CoA from acetyl-CoA: step 1/1.</text>
</comment>
<evidence type="ECO:0000256" key="3">
    <source>
        <dbReference type="ARBA" id="ARBA00022516"/>
    </source>
</evidence>
<dbReference type="PROSITE" id="PS50979">
    <property type="entry name" value="BC"/>
    <property type="match status" value="1"/>
</dbReference>
<keyword evidence="5 14" id="KW-0547">Nucleotide-binding</keyword>
<keyword evidence="9" id="KW-0275">Fatty acid biosynthesis</keyword>
<dbReference type="InterPro" id="IPR016185">
    <property type="entry name" value="PreATP-grasp_dom_sf"/>
</dbReference>
<dbReference type="InterPro" id="IPR011762">
    <property type="entry name" value="COA_CT_N"/>
</dbReference>
<evidence type="ECO:0008006" key="22">
    <source>
        <dbReference type="Google" id="ProtNLM"/>
    </source>
</evidence>
<dbReference type="Gene3D" id="3.40.50.20">
    <property type="match status" value="1"/>
</dbReference>
<feature type="domain" description="CoA carboxyltransferase N-terminal" evidence="18">
    <location>
        <begin position="1355"/>
        <end position="1690"/>
    </location>
</feature>
<dbReference type="InterPro" id="IPR005481">
    <property type="entry name" value="BC-like_N"/>
</dbReference>
<keyword evidence="7 14" id="KW-0067">ATP-binding</keyword>
<dbReference type="InterPro" id="IPR005482">
    <property type="entry name" value="Biotin_COase_C"/>
</dbReference>